<protein>
    <recommendedName>
        <fullName evidence="1">PiggyBac transposable element-derived protein domain-containing protein</fullName>
    </recommendedName>
</protein>
<organism evidence="2 3">
    <name type="scientific">Periplaneta americana</name>
    <name type="common">American cockroach</name>
    <name type="synonym">Blatta americana</name>
    <dbReference type="NCBI Taxonomy" id="6978"/>
    <lineage>
        <taxon>Eukaryota</taxon>
        <taxon>Metazoa</taxon>
        <taxon>Ecdysozoa</taxon>
        <taxon>Arthropoda</taxon>
        <taxon>Hexapoda</taxon>
        <taxon>Insecta</taxon>
        <taxon>Pterygota</taxon>
        <taxon>Neoptera</taxon>
        <taxon>Polyneoptera</taxon>
        <taxon>Dictyoptera</taxon>
        <taxon>Blattodea</taxon>
        <taxon>Blattoidea</taxon>
        <taxon>Blattidae</taxon>
        <taxon>Blattinae</taxon>
        <taxon>Periplaneta</taxon>
    </lineage>
</organism>
<keyword evidence="3" id="KW-1185">Reference proteome</keyword>
<dbReference type="EMBL" id="JAJSOF020000011">
    <property type="protein sequence ID" value="KAJ4444775.1"/>
    <property type="molecule type" value="Genomic_DNA"/>
</dbReference>
<accession>A0ABQ8TE12</accession>
<evidence type="ECO:0000313" key="2">
    <source>
        <dbReference type="EMBL" id="KAJ4444775.1"/>
    </source>
</evidence>
<dbReference type="InterPro" id="IPR029526">
    <property type="entry name" value="PGBD"/>
</dbReference>
<evidence type="ECO:0000313" key="3">
    <source>
        <dbReference type="Proteomes" id="UP001148838"/>
    </source>
</evidence>
<dbReference type="Pfam" id="PF13843">
    <property type="entry name" value="DDE_Tnp_1_7"/>
    <property type="match status" value="1"/>
</dbReference>
<sequence length="105" mass="11970">MAWLVAPIKNAGRNVTTDRYCTSVDLPEDLYSDYNLTLVGTMQYNRKHIPEELKSVKGRELYCSIFAFTDPSSGKPPVTLVSYIYIKTKEGPNYAIISTLWCFCF</sequence>
<evidence type="ECO:0000259" key="1">
    <source>
        <dbReference type="Pfam" id="PF13843"/>
    </source>
</evidence>
<reference evidence="2 3" key="1">
    <citation type="journal article" date="2022" name="Allergy">
        <title>Genome assembly and annotation of Periplaneta americana reveal a comprehensive cockroach allergen profile.</title>
        <authorList>
            <person name="Wang L."/>
            <person name="Xiong Q."/>
            <person name="Saelim N."/>
            <person name="Wang L."/>
            <person name="Nong W."/>
            <person name="Wan A.T."/>
            <person name="Shi M."/>
            <person name="Liu X."/>
            <person name="Cao Q."/>
            <person name="Hui J.H.L."/>
            <person name="Sookrung N."/>
            <person name="Leung T.F."/>
            <person name="Tungtrongchitr A."/>
            <person name="Tsui S.K.W."/>
        </authorList>
    </citation>
    <scope>NUCLEOTIDE SEQUENCE [LARGE SCALE GENOMIC DNA]</scope>
    <source>
        <strain evidence="2">PWHHKU_190912</strain>
    </source>
</reference>
<feature type="domain" description="PiggyBac transposable element-derived protein" evidence="1">
    <location>
        <begin position="4"/>
        <end position="55"/>
    </location>
</feature>
<dbReference type="Proteomes" id="UP001148838">
    <property type="component" value="Unassembled WGS sequence"/>
</dbReference>
<proteinExistence type="predicted"/>
<gene>
    <name evidence="2" type="ORF">ANN_06572</name>
</gene>
<comment type="caution">
    <text evidence="2">The sequence shown here is derived from an EMBL/GenBank/DDBJ whole genome shotgun (WGS) entry which is preliminary data.</text>
</comment>
<name>A0ABQ8TE12_PERAM</name>